<evidence type="ECO:0000313" key="1">
    <source>
        <dbReference type="EMBL" id="MFB2879482.1"/>
    </source>
</evidence>
<dbReference type="Proteomes" id="UP001576774">
    <property type="component" value="Unassembled WGS sequence"/>
</dbReference>
<accession>A0ABV4X9L2</accession>
<gene>
    <name evidence="1" type="ORF">ACE1CC_21720</name>
</gene>
<keyword evidence="2" id="KW-1185">Reference proteome</keyword>
<comment type="caution">
    <text evidence="1">The sequence shown here is derived from an EMBL/GenBank/DDBJ whole genome shotgun (WGS) entry which is preliminary data.</text>
</comment>
<protein>
    <submittedName>
        <fullName evidence="1">Uncharacterized protein</fullName>
    </submittedName>
</protein>
<reference evidence="1 2" key="1">
    <citation type="submission" date="2024-09" db="EMBL/GenBank/DDBJ databases">
        <title>Floridaenema gen nov. (Aerosakkonemataceae, Aerosakkonematales ord. nov., Cyanobacteria) from benthic tropical and subtropical fresh waters, with the description of four new species.</title>
        <authorList>
            <person name="Moretto J.A."/>
            <person name="Berthold D.E."/>
            <person name="Lefler F.W."/>
            <person name="Huang I.-S."/>
            <person name="Laughinghouse H. IV."/>
        </authorList>
    </citation>
    <scope>NUCLEOTIDE SEQUENCE [LARGE SCALE GENOMIC DNA]</scope>
    <source>
        <strain evidence="1 2">BLCC-F46</strain>
    </source>
</reference>
<dbReference type="RefSeq" id="WP_413272521.1">
    <property type="nucleotide sequence ID" value="NZ_JBHFNQ010000167.1"/>
</dbReference>
<sequence>MTTTTPLQEIAENLPIFTNREQKEQFLFVLGALTARIISLRKAAEVMNLDSEALLQILDLLGIEFSYLSPEDIEREKVW</sequence>
<organism evidence="1 2">
    <name type="scientific">Floridaenema aerugineum BLCC-F46</name>
    <dbReference type="NCBI Taxonomy" id="3153654"/>
    <lineage>
        <taxon>Bacteria</taxon>
        <taxon>Bacillati</taxon>
        <taxon>Cyanobacteriota</taxon>
        <taxon>Cyanophyceae</taxon>
        <taxon>Oscillatoriophycideae</taxon>
        <taxon>Aerosakkonematales</taxon>
        <taxon>Aerosakkonemataceae</taxon>
        <taxon>Floridanema</taxon>
        <taxon>Floridanema aerugineum</taxon>
    </lineage>
</organism>
<evidence type="ECO:0000313" key="2">
    <source>
        <dbReference type="Proteomes" id="UP001576774"/>
    </source>
</evidence>
<proteinExistence type="predicted"/>
<name>A0ABV4X9L2_9CYAN</name>
<dbReference type="EMBL" id="JBHFNQ010000167">
    <property type="protein sequence ID" value="MFB2879482.1"/>
    <property type="molecule type" value="Genomic_DNA"/>
</dbReference>